<evidence type="ECO:0000313" key="2">
    <source>
        <dbReference type="Proteomes" id="UP001264335"/>
    </source>
</evidence>
<organism evidence="1 2">
    <name type="scientific">Enterococcus avium</name>
    <name type="common">Streptococcus avium</name>
    <dbReference type="NCBI Taxonomy" id="33945"/>
    <lineage>
        <taxon>Bacteria</taxon>
        <taxon>Bacillati</taxon>
        <taxon>Bacillota</taxon>
        <taxon>Bacilli</taxon>
        <taxon>Lactobacillales</taxon>
        <taxon>Enterococcaceae</taxon>
        <taxon>Enterococcus</taxon>
    </lineage>
</organism>
<accession>A0ABD5FCT9</accession>
<dbReference type="RefSeq" id="WP_311871583.1">
    <property type="nucleotide sequence ID" value="NZ_JARPWF010000020.1"/>
</dbReference>
<dbReference type="Proteomes" id="UP001264335">
    <property type="component" value="Unassembled WGS sequence"/>
</dbReference>
<gene>
    <name evidence="1" type="ORF">P7D79_17895</name>
</gene>
<evidence type="ECO:0000313" key="1">
    <source>
        <dbReference type="EMBL" id="MDT2516101.1"/>
    </source>
</evidence>
<proteinExistence type="predicted"/>
<dbReference type="EMBL" id="JARPWY010000065">
    <property type="protein sequence ID" value="MDT2516101.1"/>
    <property type="molecule type" value="Genomic_DNA"/>
</dbReference>
<sequence length="67" mass="7612">MSIEKIPLIGCRMIGNSTVSVFEVKKIDELLLNSSKQKKKIVLENLRTRLRTVDVVKTSFSDDDLAF</sequence>
<name>A0ABD5FCT9_ENTAV</name>
<comment type="caution">
    <text evidence="1">The sequence shown here is derived from an EMBL/GenBank/DDBJ whole genome shotgun (WGS) entry which is preliminary data.</text>
</comment>
<dbReference type="AlphaFoldDB" id="A0ABD5FCT9"/>
<reference evidence="1 2" key="1">
    <citation type="submission" date="2023-03" db="EMBL/GenBank/DDBJ databases">
        <authorList>
            <person name="Shen W."/>
            <person name="Cai J."/>
        </authorList>
    </citation>
    <scope>NUCLEOTIDE SEQUENCE [LARGE SCALE GENOMIC DNA]</scope>
    <source>
        <strain evidence="1 2">Y2</strain>
    </source>
</reference>
<protein>
    <submittedName>
        <fullName evidence="1">Uncharacterized protein</fullName>
    </submittedName>
</protein>